<keyword evidence="2" id="KW-0812">Transmembrane</keyword>
<sequence length="189" mass="20597">MECLLRSRFTPNPTCTSPPLRLRFLAPPRRRPIRLNASPGGSGTSGNREDGEVGEIEDDLSTLPGKVIDAYRNSNNDLRTFLQNLVEAGVADESTVFGGEKDEFLRALIDADLPGRSPDLSVLWKFPAVALASFVGVPALLGYLGEAAGAHVPAWMPLVYSLASFLVGTLLVADSSISDEEWEEWVRRR</sequence>
<feature type="transmembrane region" description="Helical" evidence="2">
    <location>
        <begin position="155"/>
        <end position="173"/>
    </location>
</feature>
<evidence type="ECO:0000313" key="4">
    <source>
        <dbReference type="Proteomes" id="UP000479710"/>
    </source>
</evidence>
<organism evidence="3 4">
    <name type="scientific">Oryza meyeriana var. granulata</name>
    <dbReference type="NCBI Taxonomy" id="110450"/>
    <lineage>
        <taxon>Eukaryota</taxon>
        <taxon>Viridiplantae</taxon>
        <taxon>Streptophyta</taxon>
        <taxon>Embryophyta</taxon>
        <taxon>Tracheophyta</taxon>
        <taxon>Spermatophyta</taxon>
        <taxon>Magnoliopsida</taxon>
        <taxon>Liliopsida</taxon>
        <taxon>Poales</taxon>
        <taxon>Poaceae</taxon>
        <taxon>BOP clade</taxon>
        <taxon>Oryzoideae</taxon>
        <taxon>Oryzeae</taxon>
        <taxon>Oryzinae</taxon>
        <taxon>Oryza</taxon>
        <taxon>Oryza meyeriana</taxon>
    </lineage>
</organism>
<reference evidence="3 4" key="1">
    <citation type="submission" date="2019-11" db="EMBL/GenBank/DDBJ databases">
        <title>Whole genome sequence of Oryza granulata.</title>
        <authorList>
            <person name="Li W."/>
        </authorList>
    </citation>
    <scope>NUCLEOTIDE SEQUENCE [LARGE SCALE GENOMIC DNA]</scope>
    <source>
        <strain evidence="4">cv. Menghai</strain>
        <tissue evidence="3">Leaf</tissue>
    </source>
</reference>
<dbReference type="OrthoDB" id="689598at2759"/>
<evidence type="ECO:0000313" key="3">
    <source>
        <dbReference type="EMBL" id="KAF0931245.1"/>
    </source>
</evidence>
<keyword evidence="2" id="KW-0472">Membrane</keyword>
<accession>A0A6G1F330</accession>
<name>A0A6G1F330_9ORYZ</name>
<evidence type="ECO:0000256" key="2">
    <source>
        <dbReference type="SAM" id="Phobius"/>
    </source>
</evidence>
<gene>
    <name evidence="3" type="ORF">E2562_002593</name>
</gene>
<comment type="caution">
    <text evidence="3">The sequence shown here is derived from an EMBL/GenBank/DDBJ whole genome shotgun (WGS) entry which is preliminary data.</text>
</comment>
<feature type="transmembrane region" description="Helical" evidence="2">
    <location>
        <begin position="122"/>
        <end position="143"/>
    </location>
</feature>
<feature type="region of interest" description="Disordered" evidence="1">
    <location>
        <begin position="31"/>
        <end position="53"/>
    </location>
</feature>
<keyword evidence="4" id="KW-1185">Reference proteome</keyword>
<dbReference type="EMBL" id="SPHZ02000001">
    <property type="protein sequence ID" value="KAF0931245.1"/>
    <property type="molecule type" value="Genomic_DNA"/>
</dbReference>
<dbReference type="AlphaFoldDB" id="A0A6G1F330"/>
<proteinExistence type="predicted"/>
<protein>
    <submittedName>
        <fullName evidence="3">Uncharacterized protein</fullName>
    </submittedName>
</protein>
<evidence type="ECO:0000256" key="1">
    <source>
        <dbReference type="SAM" id="MobiDB-lite"/>
    </source>
</evidence>
<dbReference type="Proteomes" id="UP000479710">
    <property type="component" value="Unassembled WGS sequence"/>
</dbReference>
<keyword evidence="2" id="KW-1133">Transmembrane helix</keyword>